<dbReference type="PANTHER" id="PTHR31446:SF29">
    <property type="entry name" value="ACID PHOSPHATASE_VANADIUM-DEPENDENT HALOPEROXIDASE-RELATED PROTEIN"/>
    <property type="match status" value="1"/>
</dbReference>
<feature type="region of interest" description="Disordered" evidence="1">
    <location>
        <begin position="119"/>
        <end position="149"/>
    </location>
</feature>
<gene>
    <name evidence="3" type="ORF">CB5_LOCUS17157</name>
</gene>
<feature type="compositionally biased region" description="Low complexity" evidence="1">
    <location>
        <begin position="26"/>
        <end position="35"/>
    </location>
</feature>
<organism evidence="3">
    <name type="scientific">Ananas comosus var. bracteatus</name>
    <name type="common">red pineapple</name>
    <dbReference type="NCBI Taxonomy" id="296719"/>
    <lineage>
        <taxon>Eukaryota</taxon>
        <taxon>Viridiplantae</taxon>
        <taxon>Streptophyta</taxon>
        <taxon>Embryophyta</taxon>
        <taxon>Tracheophyta</taxon>
        <taxon>Spermatophyta</taxon>
        <taxon>Magnoliopsida</taxon>
        <taxon>Liliopsida</taxon>
        <taxon>Poales</taxon>
        <taxon>Bromeliaceae</taxon>
        <taxon>Bromelioideae</taxon>
        <taxon>Ananas</taxon>
    </lineage>
</organism>
<dbReference type="PANTHER" id="PTHR31446">
    <property type="entry name" value="ACID PHOSPHATASE/VANADIUM-DEPENDENT HALOPEROXIDASE-RELATED PROTEIN"/>
    <property type="match status" value="1"/>
</dbReference>
<evidence type="ECO:0000256" key="1">
    <source>
        <dbReference type="SAM" id="MobiDB-lite"/>
    </source>
</evidence>
<evidence type="ECO:0000256" key="2">
    <source>
        <dbReference type="SAM" id="Phobius"/>
    </source>
</evidence>
<keyword evidence="2" id="KW-1133">Transmembrane helix</keyword>
<accession>A0A6V7PTM9</accession>
<protein>
    <submittedName>
        <fullName evidence="3">Uncharacterized protein</fullName>
    </submittedName>
</protein>
<dbReference type="Pfam" id="PF02681">
    <property type="entry name" value="DUF212"/>
    <property type="match status" value="1"/>
</dbReference>
<name>A0A6V7PTM9_ANACO</name>
<reference evidence="3" key="1">
    <citation type="submission" date="2020-07" db="EMBL/GenBank/DDBJ databases">
        <authorList>
            <person name="Lin J."/>
        </authorList>
    </citation>
    <scope>NUCLEOTIDE SEQUENCE</scope>
</reference>
<evidence type="ECO:0000313" key="3">
    <source>
        <dbReference type="EMBL" id="CAD1833946.1"/>
    </source>
</evidence>
<keyword evidence="2" id="KW-0472">Membrane</keyword>
<keyword evidence="2" id="KW-0812">Transmembrane</keyword>
<feature type="compositionally biased region" description="Basic and acidic residues" evidence="1">
    <location>
        <begin position="124"/>
        <end position="133"/>
    </location>
</feature>
<feature type="region of interest" description="Disordered" evidence="1">
    <location>
        <begin position="26"/>
        <end position="64"/>
    </location>
</feature>
<dbReference type="EMBL" id="LR862152">
    <property type="protein sequence ID" value="CAD1833946.1"/>
    <property type="molecule type" value="Genomic_DNA"/>
</dbReference>
<sequence length="296" mass="31973">MERPWRSLASNPTLWFPPPFSTKTLASANPISSSPNPTPFPTPSAHSPSPSPPPIPDKHPIRNPRDAVRCKLPSFYSFVPALRYSPLPRGFRPVPCAQTASLAMWRASRWRRGRVRALRRRGRDRGDADEHHHGGGGGIQVPGESAPVGARREPDLRVWARGVGAGADHEAVPQLLRGAEVGPGDALQLWRHAVVALGAVYGAHDLGCAVPWGWGFAVPVCLGFSLIVMYDAIGVRRHAGIQAEVLNKIVEDLFQGHPISEIKLKELLGHTPSQVIAGAFLGILVACFICQGCIVI</sequence>
<dbReference type="AlphaFoldDB" id="A0A6V7PTM9"/>
<proteinExistence type="predicted"/>
<feature type="transmembrane region" description="Helical" evidence="2">
    <location>
        <begin position="275"/>
        <end position="295"/>
    </location>
</feature>
<dbReference type="InterPro" id="IPR003832">
    <property type="entry name" value="DUF212"/>
</dbReference>